<reference evidence="2 3" key="1">
    <citation type="submission" date="2021-07" db="EMBL/GenBank/DDBJ databases">
        <title>Draft genome sequence of carbapenem-resistant Aeromonas spp. in Japan.</title>
        <authorList>
            <person name="Maehana S."/>
            <person name="Suzuki M."/>
            <person name="Kitasato H."/>
        </authorList>
    </citation>
    <scope>NUCLEOTIDE SEQUENCE [LARGE SCALE GENOMIC DNA]</scope>
    <source>
        <strain evidence="2 3">KAM382</strain>
    </source>
</reference>
<dbReference type="RefSeq" id="WP_190284474.1">
    <property type="nucleotide sequence ID" value="NZ_AP024404.1"/>
</dbReference>
<dbReference type="AlphaFoldDB" id="A0ABD0B841"/>
<dbReference type="Proteomes" id="UP000737420">
    <property type="component" value="Unassembled WGS sequence"/>
</dbReference>
<sequence>MNNEWEEGYQAFQDGAEPEHNPYADAGEFDQKFSDWQTGWECAAGDAE</sequence>
<evidence type="ECO:0000313" key="2">
    <source>
        <dbReference type="EMBL" id="GJB92332.1"/>
    </source>
</evidence>
<feature type="region of interest" description="Disordered" evidence="1">
    <location>
        <begin position="1"/>
        <end position="32"/>
    </location>
</feature>
<protein>
    <submittedName>
        <fullName evidence="2">Uncharacterized protein</fullName>
    </submittedName>
</protein>
<evidence type="ECO:0000313" key="3">
    <source>
        <dbReference type="Proteomes" id="UP000737420"/>
    </source>
</evidence>
<organism evidence="2 3">
    <name type="scientific">Aeromonas caviae</name>
    <name type="common">Aeromonas punctata</name>
    <dbReference type="NCBI Taxonomy" id="648"/>
    <lineage>
        <taxon>Bacteria</taxon>
        <taxon>Pseudomonadati</taxon>
        <taxon>Pseudomonadota</taxon>
        <taxon>Gammaproteobacteria</taxon>
        <taxon>Aeromonadales</taxon>
        <taxon>Aeromonadaceae</taxon>
        <taxon>Aeromonas</taxon>
    </lineage>
</organism>
<evidence type="ECO:0000256" key="1">
    <source>
        <dbReference type="SAM" id="MobiDB-lite"/>
    </source>
</evidence>
<comment type="caution">
    <text evidence="2">The sequence shown here is derived from an EMBL/GenBank/DDBJ whole genome shotgun (WGS) entry which is preliminary data.</text>
</comment>
<dbReference type="EMBL" id="BPOP01000022">
    <property type="protein sequence ID" value="GJB92332.1"/>
    <property type="molecule type" value="Genomic_DNA"/>
</dbReference>
<name>A0ABD0B841_AERCA</name>
<proteinExistence type="predicted"/>
<accession>A0ABD0B841</accession>
<gene>
    <name evidence="2" type="ORF">KAM382_23930</name>
</gene>